<dbReference type="EMBL" id="CH991549">
    <property type="protein sequence ID" value="EDQ89808.1"/>
    <property type="molecule type" value="Genomic_DNA"/>
</dbReference>
<keyword evidence="9" id="KW-0411">Iron-sulfur</keyword>
<dbReference type="InterPro" id="IPR013785">
    <property type="entry name" value="Aldolase_TIM"/>
</dbReference>
<dbReference type="Pfam" id="PF00724">
    <property type="entry name" value="Oxidored_FMN"/>
    <property type="match status" value="1"/>
</dbReference>
<name>A9UY70_MONBE</name>
<dbReference type="KEGG" id="mbr:MONBRDRAFT_16735"/>
<dbReference type="PANTHER" id="PTHR42917:SF2">
    <property type="entry name" value="2,4-DIENOYL-COA REDUCTASE [(2E)-ENOYL-COA-PRODUCING]"/>
    <property type="match status" value="1"/>
</dbReference>
<proteinExistence type="inferred from homology"/>
<keyword evidence="4" id="KW-0285">Flavoprotein</keyword>
<reference evidence="12 13" key="1">
    <citation type="journal article" date="2008" name="Nature">
        <title>The genome of the choanoflagellate Monosiga brevicollis and the origin of metazoans.</title>
        <authorList>
            <consortium name="JGI Sequencing"/>
            <person name="King N."/>
            <person name="Westbrook M.J."/>
            <person name="Young S.L."/>
            <person name="Kuo A."/>
            <person name="Abedin M."/>
            <person name="Chapman J."/>
            <person name="Fairclough S."/>
            <person name="Hellsten U."/>
            <person name="Isogai Y."/>
            <person name="Letunic I."/>
            <person name="Marr M."/>
            <person name="Pincus D."/>
            <person name="Putnam N."/>
            <person name="Rokas A."/>
            <person name="Wright K.J."/>
            <person name="Zuzow R."/>
            <person name="Dirks W."/>
            <person name="Good M."/>
            <person name="Goodstein D."/>
            <person name="Lemons D."/>
            <person name="Li W."/>
            <person name="Lyons J.B."/>
            <person name="Morris A."/>
            <person name="Nichols S."/>
            <person name="Richter D.J."/>
            <person name="Salamov A."/>
            <person name="Bork P."/>
            <person name="Lim W.A."/>
            <person name="Manning G."/>
            <person name="Miller W.T."/>
            <person name="McGinnis W."/>
            <person name="Shapiro H."/>
            <person name="Tjian R."/>
            <person name="Grigoriev I.V."/>
            <person name="Rokhsar D."/>
        </authorList>
    </citation>
    <scope>NUCLEOTIDE SEQUENCE [LARGE SCALE GENOMIC DNA]</scope>
    <source>
        <strain evidence="13">MX1 / ATCC 50154</strain>
    </source>
</reference>
<feature type="domain" description="FAD/NAD(P)-binding" evidence="11">
    <location>
        <begin position="383"/>
        <end position="648"/>
    </location>
</feature>
<dbReference type="Gene3D" id="3.40.50.720">
    <property type="entry name" value="NAD(P)-binding Rossmann-like Domain"/>
    <property type="match status" value="1"/>
</dbReference>
<comment type="similarity">
    <text evidence="3">In the N-terminal section; belongs to the NADH:flavin oxidoreductase/NADH oxidase family.</text>
</comment>
<dbReference type="OMA" id="WGGDYAR"/>
<sequence length="685" mass="74761">MAASKYPALMKPLDLGFTSIKNRVLMGSMHTGLERYAKSAFGLREMAAFFEARAKGGVGLMVTGGVAPNRTGRVSPFASKLTYSWEAKRHRIVTDAVHEHGSKIAMQILHSGRYAYHPFPVAPSKIKSPISFFTPRALSEAGIESTIDDYCRCAELAREAGYDGVEVMGSEGYLINQFIVGRTNKRTDGWGGSYENRIRFPVEIVRRMRERVGKDFIIIFRLSMLDLVENGSTWDEIVLLAMELEKAGVTILNTGIGWHEARVPTIATMVPRGAYSWVTERMKKEVSVPLVTVNRINTPAVAEDILASGQADMVSMARPLLADPDFVVKAASGRDTEINTCIACNQACLDHTFQAKRASCLVNPMAGYELKYKDLMKPTTSPKKVAVVGGGPAGMSCAMYAAQRGHKVTLYEAGEKLGGQLHMAASVPGKEEFWETLRYFSTMLAKHGVDVRCNTTAQAEDLHGSFDEVVVATGVLPRQTAHSWPIGLSGVDHPKVLSYIDVLRHKKPVGQRVAIIGAGGIGFDVADYLSHGTNDPSLNVDAFLQEWGIDKSLKHRGGLQGEEHQTSGRQIYLLQRKDSKVGKGLGKTTGWIHRLTLQKRGVEFIAGCSYDKIDDTGLTITVKDKKRTLEVDTVVVCAGQTSLKALEEQLKELGTSTHLIGGSKLAGELDAKRAIKEGMLLAGSF</sequence>
<accession>A9UY70</accession>
<dbReference type="Gene3D" id="3.50.50.60">
    <property type="entry name" value="FAD/NAD(P)-binding domain"/>
    <property type="match status" value="1"/>
</dbReference>
<evidence type="ECO:0000259" key="10">
    <source>
        <dbReference type="Pfam" id="PF00724"/>
    </source>
</evidence>
<evidence type="ECO:0000259" key="11">
    <source>
        <dbReference type="Pfam" id="PF07992"/>
    </source>
</evidence>
<evidence type="ECO:0000256" key="8">
    <source>
        <dbReference type="ARBA" id="ARBA00023004"/>
    </source>
</evidence>
<dbReference type="FunFam" id="3.50.50.60:FF:000113">
    <property type="entry name" value="NADPH-dependent 2,4-dienoyl-CoA reductase"/>
    <property type="match status" value="1"/>
</dbReference>
<dbReference type="PRINTS" id="PR00368">
    <property type="entry name" value="FADPNR"/>
</dbReference>
<keyword evidence="6" id="KW-0479">Metal-binding</keyword>
<keyword evidence="7" id="KW-0560">Oxidoreductase</keyword>
<dbReference type="InterPro" id="IPR051793">
    <property type="entry name" value="NADH:flavin_oxidoreductase"/>
</dbReference>
<dbReference type="InterPro" id="IPR001155">
    <property type="entry name" value="OxRdtase_FMN_N"/>
</dbReference>
<evidence type="ECO:0000256" key="1">
    <source>
        <dbReference type="ARBA" id="ARBA00001917"/>
    </source>
</evidence>
<keyword evidence="8" id="KW-0408">Iron</keyword>
<evidence type="ECO:0000313" key="13">
    <source>
        <dbReference type="Proteomes" id="UP000001357"/>
    </source>
</evidence>
<dbReference type="CDD" id="cd02930">
    <property type="entry name" value="DCR_FMN"/>
    <property type="match status" value="1"/>
</dbReference>
<dbReference type="GO" id="GO:0051536">
    <property type="term" value="F:iron-sulfur cluster binding"/>
    <property type="evidence" value="ECO:0007669"/>
    <property type="project" value="UniProtKB-KW"/>
</dbReference>
<dbReference type="InterPro" id="IPR023753">
    <property type="entry name" value="FAD/NAD-binding_dom"/>
</dbReference>
<dbReference type="STRING" id="81824.A9UY70"/>
<evidence type="ECO:0000256" key="7">
    <source>
        <dbReference type="ARBA" id="ARBA00023002"/>
    </source>
</evidence>
<dbReference type="PANTHER" id="PTHR42917">
    <property type="entry name" value="2,4-DIENOYL-COA REDUCTASE"/>
    <property type="match status" value="1"/>
</dbReference>
<organism evidence="12 13">
    <name type="scientific">Monosiga brevicollis</name>
    <name type="common">Choanoflagellate</name>
    <dbReference type="NCBI Taxonomy" id="81824"/>
    <lineage>
        <taxon>Eukaryota</taxon>
        <taxon>Choanoflagellata</taxon>
        <taxon>Craspedida</taxon>
        <taxon>Salpingoecidae</taxon>
        <taxon>Monosiga</taxon>
    </lineage>
</organism>
<evidence type="ECO:0000256" key="4">
    <source>
        <dbReference type="ARBA" id="ARBA00022630"/>
    </source>
</evidence>
<dbReference type="Pfam" id="PF07992">
    <property type="entry name" value="Pyr_redox_2"/>
    <property type="match status" value="1"/>
</dbReference>
<dbReference type="GO" id="GO:0046872">
    <property type="term" value="F:metal ion binding"/>
    <property type="evidence" value="ECO:0007669"/>
    <property type="project" value="UniProtKB-KW"/>
</dbReference>
<feature type="domain" description="NADH:flavin oxidoreductase/NADH oxidase N-terminal" evidence="10">
    <location>
        <begin position="9"/>
        <end position="336"/>
    </location>
</feature>
<dbReference type="GO" id="GO:0010181">
    <property type="term" value="F:FMN binding"/>
    <property type="evidence" value="ECO:0007669"/>
    <property type="project" value="InterPro"/>
</dbReference>
<dbReference type="SUPFAM" id="SSF51905">
    <property type="entry name" value="FAD/NAD(P)-binding domain"/>
    <property type="match status" value="1"/>
</dbReference>
<dbReference type="eggNOG" id="KOG0134">
    <property type="taxonomic scope" value="Eukaryota"/>
</dbReference>
<dbReference type="FunFam" id="3.20.20.70:FF:000082">
    <property type="entry name" value="NADPH-dependent 2,4-dienoyl-CoA reductase"/>
    <property type="match status" value="1"/>
</dbReference>
<evidence type="ECO:0000256" key="2">
    <source>
        <dbReference type="ARBA" id="ARBA00001966"/>
    </source>
</evidence>
<evidence type="ECO:0000256" key="6">
    <source>
        <dbReference type="ARBA" id="ARBA00022723"/>
    </source>
</evidence>
<protein>
    <submittedName>
        <fullName evidence="12">Uncharacterized protein</fullName>
    </submittedName>
</protein>
<dbReference type="InterPro" id="IPR036188">
    <property type="entry name" value="FAD/NAD-bd_sf"/>
</dbReference>
<comment type="cofactor">
    <cofactor evidence="2">
        <name>[4Fe-4S] cluster</name>
        <dbReference type="ChEBI" id="CHEBI:49883"/>
    </cofactor>
</comment>
<dbReference type="InParanoid" id="A9UY70"/>
<dbReference type="RefSeq" id="XP_001745230.1">
    <property type="nucleotide sequence ID" value="XM_001745178.1"/>
</dbReference>
<dbReference type="SUPFAM" id="SSF51395">
    <property type="entry name" value="FMN-linked oxidoreductases"/>
    <property type="match status" value="1"/>
</dbReference>
<gene>
    <name evidence="12" type="ORF">MONBRDRAFT_16735</name>
</gene>
<comment type="cofactor">
    <cofactor evidence="1">
        <name>FMN</name>
        <dbReference type="ChEBI" id="CHEBI:58210"/>
    </cofactor>
</comment>
<evidence type="ECO:0000256" key="9">
    <source>
        <dbReference type="ARBA" id="ARBA00023014"/>
    </source>
</evidence>
<dbReference type="GO" id="GO:0016491">
    <property type="term" value="F:oxidoreductase activity"/>
    <property type="evidence" value="ECO:0007669"/>
    <property type="project" value="UniProtKB-KW"/>
</dbReference>
<evidence type="ECO:0000256" key="5">
    <source>
        <dbReference type="ARBA" id="ARBA00022643"/>
    </source>
</evidence>
<keyword evidence="13" id="KW-1185">Reference proteome</keyword>
<dbReference type="Gene3D" id="3.20.20.70">
    <property type="entry name" value="Aldolase class I"/>
    <property type="match status" value="1"/>
</dbReference>
<dbReference type="Proteomes" id="UP000001357">
    <property type="component" value="Unassembled WGS sequence"/>
</dbReference>
<evidence type="ECO:0000313" key="12">
    <source>
        <dbReference type="EMBL" id="EDQ89808.1"/>
    </source>
</evidence>
<evidence type="ECO:0000256" key="3">
    <source>
        <dbReference type="ARBA" id="ARBA00011048"/>
    </source>
</evidence>
<dbReference type="AlphaFoldDB" id="A9UY70"/>
<keyword evidence="5" id="KW-0288">FMN</keyword>
<dbReference type="GeneID" id="5890672"/>
<dbReference type="PRINTS" id="PR00469">
    <property type="entry name" value="PNDRDTASEII"/>
</dbReference>